<feature type="transmembrane region" description="Helical" evidence="7">
    <location>
        <begin position="66"/>
        <end position="87"/>
    </location>
</feature>
<keyword evidence="5 7" id="KW-0472">Membrane</keyword>
<evidence type="ECO:0000256" key="3">
    <source>
        <dbReference type="ARBA" id="ARBA00022692"/>
    </source>
</evidence>
<name>A0A846Z7W9_9ACTN</name>
<dbReference type="EMBL" id="JAAXPI010000040">
    <property type="protein sequence ID" value="NKZ06695.1"/>
    <property type="molecule type" value="Genomic_DNA"/>
</dbReference>
<protein>
    <submittedName>
        <fullName evidence="8">Branched-chain amino acid ABC transporter permease</fullName>
    </submittedName>
</protein>
<gene>
    <name evidence="8" type="ORF">HGB48_23570</name>
</gene>
<comment type="subcellular location">
    <subcellularLocation>
        <location evidence="1">Cell membrane</location>
        <topology evidence="1">Multi-pass membrane protein</topology>
    </subcellularLocation>
</comment>
<feature type="transmembrane region" description="Helical" evidence="7">
    <location>
        <begin position="99"/>
        <end position="120"/>
    </location>
</feature>
<feature type="transmembrane region" description="Helical" evidence="7">
    <location>
        <begin position="289"/>
        <end position="313"/>
    </location>
</feature>
<evidence type="ECO:0000256" key="1">
    <source>
        <dbReference type="ARBA" id="ARBA00004651"/>
    </source>
</evidence>
<evidence type="ECO:0000313" key="8">
    <source>
        <dbReference type="EMBL" id="NKZ06695.1"/>
    </source>
</evidence>
<dbReference type="GO" id="GO:0015658">
    <property type="term" value="F:branched-chain amino acid transmembrane transporter activity"/>
    <property type="evidence" value="ECO:0007669"/>
    <property type="project" value="InterPro"/>
</dbReference>
<organism evidence="8 9">
    <name type="scientific">Actinomadura latina</name>
    <dbReference type="NCBI Taxonomy" id="163603"/>
    <lineage>
        <taxon>Bacteria</taxon>
        <taxon>Bacillati</taxon>
        <taxon>Actinomycetota</taxon>
        <taxon>Actinomycetes</taxon>
        <taxon>Streptosporangiales</taxon>
        <taxon>Thermomonosporaceae</taxon>
        <taxon>Actinomadura</taxon>
    </lineage>
</organism>
<dbReference type="CDD" id="cd06581">
    <property type="entry name" value="TM_PBP1_LivM_like"/>
    <property type="match status" value="1"/>
</dbReference>
<evidence type="ECO:0000256" key="2">
    <source>
        <dbReference type="ARBA" id="ARBA00022475"/>
    </source>
</evidence>
<keyword evidence="4 7" id="KW-1133">Transmembrane helix</keyword>
<feature type="transmembrane region" description="Helical" evidence="7">
    <location>
        <begin position="174"/>
        <end position="194"/>
    </location>
</feature>
<accession>A0A846Z7W9</accession>
<dbReference type="InterPro" id="IPR001851">
    <property type="entry name" value="ABC_transp_permease"/>
</dbReference>
<comment type="caution">
    <text evidence="8">The sequence shown here is derived from an EMBL/GenBank/DDBJ whole genome shotgun (WGS) entry which is preliminary data.</text>
</comment>
<evidence type="ECO:0000256" key="4">
    <source>
        <dbReference type="ARBA" id="ARBA00022989"/>
    </source>
</evidence>
<dbReference type="Pfam" id="PF02653">
    <property type="entry name" value="BPD_transp_2"/>
    <property type="match status" value="1"/>
</dbReference>
<keyword evidence="2" id="KW-1003">Cell membrane</keyword>
<dbReference type="PANTHER" id="PTHR30482">
    <property type="entry name" value="HIGH-AFFINITY BRANCHED-CHAIN AMINO ACID TRANSPORT SYSTEM PERMEASE"/>
    <property type="match status" value="1"/>
</dbReference>
<dbReference type="InterPro" id="IPR043428">
    <property type="entry name" value="LivM-like"/>
</dbReference>
<dbReference type="GO" id="GO:0005886">
    <property type="term" value="C:plasma membrane"/>
    <property type="evidence" value="ECO:0007669"/>
    <property type="project" value="UniProtKB-SubCell"/>
</dbReference>
<reference evidence="8 9" key="1">
    <citation type="submission" date="2020-04" db="EMBL/GenBank/DDBJ databases">
        <title>MicrobeNet Type strains.</title>
        <authorList>
            <person name="Nicholson A.C."/>
        </authorList>
    </citation>
    <scope>NUCLEOTIDE SEQUENCE [LARGE SCALE GENOMIC DNA]</scope>
    <source>
        <strain evidence="8 9">ATCC BAA-277</strain>
    </source>
</reference>
<feature type="compositionally biased region" description="Low complexity" evidence="6">
    <location>
        <begin position="336"/>
        <end position="360"/>
    </location>
</feature>
<feature type="transmembrane region" description="Helical" evidence="7">
    <location>
        <begin position="29"/>
        <end position="46"/>
    </location>
</feature>
<feature type="region of interest" description="Disordered" evidence="6">
    <location>
        <begin position="336"/>
        <end position="380"/>
    </location>
</feature>
<sequence length="380" mass="39580">MAARRPVRTRGGVPVILSRLARSGRSGPLLLATGLAAALALPWLIYPPVALDIACWALFAAAVDLLLGYTGLLSFGHAAFWGGSAYCTGLIALHTGMPFPLAILGGAAFAALLAVPIGYLSVRLTGIYFAMVTLAFAQMVYFIANQWRDVTGGENGLQGIPRELFGLDLSEPFYFYYAGLPFVLAGLFAAWRIVRSPFGRVLVSIRDNPARARALGYPVDRYRLLAFVLSAGLAGTAGGVFAIGHGFASLEGVYWTTSGQAVMMVILGGIGTLWGGAIGAALVVQLQDYLATAGFQETGIVTGSIFIVIVLLFRRGIWGTARHLLAARRPAAPGAAQAAGTATGTASSAASRADLRAVSSKSGATHAKSVRPSEPPSPQA</sequence>
<dbReference type="Proteomes" id="UP000579250">
    <property type="component" value="Unassembled WGS sequence"/>
</dbReference>
<feature type="transmembrane region" description="Helical" evidence="7">
    <location>
        <begin position="224"/>
        <end position="250"/>
    </location>
</feature>
<evidence type="ECO:0000256" key="6">
    <source>
        <dbReference type="SAM" id="MobiDB-lite"/>
    </source>
</evidence>
<feature type="transmembrane region" description="Helical" evidence="7">
    <location>
        <begin position="126"/>
        <end position="144"/>
    </location>
</feature>
<evidence type="ECO:0000313" key="9">
    <source>
        <dbReference type="Proteomes" id="UP000579250"/>
    </source>
</evidence>
<evidence type="ECO:0000256" key="7">
    <source>
        <dbReference type="SAM" id="Phobius"/>
    </source>
</evidence>
<proteinExistence type="predicted"/>
<feature type="transmembrane region" description="Helical" evidence="7">
    <location>
        <begin position="262"/>
        <end position="283"/>
    </location>
</feature>
<evidence type="ECO:0000256" key="5">
    <source>
        <dbReference type="ARBA" id="ARBA00023136"/>
    </source>
</evidence>
<dbReference type="PANTHER" id="PTHR30482:SF17">
    <property type="entry name" value="ABC TRANSPORTER ATP-BINDING PROTEIN"/>
    <property type="match status" value="1"/>
</dbReference>
<dbReference type="AlphaFoldDB" id="A0A846Z7W9"/>
<keyword evidence="9" id="KW-1185">Reference proteome</keyword>
<keyword evidence="3 7" id="KW-0812">Transmembrane</keyword>